<keyword evidence="4 7" id="KW-0812">Transmembrane</keyword>
<evidence type="ECO:0000256" key="3">
    <source>
        <dbReference type="ARBA" id="ARBA00022679"/>
    </source>
</evidence>
<comment type="similarity">
    <text evidence="1 7">Belongs to the Lgt family.</text>
</comment>
<dbReference type="GO" id="GO:0008961">
    <property type="term" value="F:phosphatidylglycerol-prolipoprotein diacylglyceryl transferase activity"/>
    <property type="evidence" value="ECO:0007669"/>
    <property type="project" value="UniProtKB-UniRule"/>
</dbReference>
<evidence type="ECO:0000256" key="1">
    <source>
        <dbReference type="ARBA" id="ARBA00007150"/>
    </source>
</evidence>
<dbReference type="PROSITE" id="PS01311">
    <property type="entry name" value="LGT"/>
    <property type="match status" value="1"/>
</dbReference>
<evidence type="ECO:0000256" key="4">
    <source>
        <dbReference type="ARBA" id="ARBA00022692"/>
    </source>
</evidence>
<comment type="catalytic activity">
    <reaction evidence="7">
        <text>L-cysteinyl-[prolipoprotein] + a 1,2-diacyl-sn-glycero-3-phospho-(1'-sn-glycerol) = an S-1,2-diacyl-sn-glyceryl-L-cysteinyl-[prolipoprotein] + sn-glycerol 1-phosphate + H(+)</text>
        <dbReference type="Rhea" id="RHEA:56712"/>
        <dbReference type="Rhea" id="RHEA-COMP:14679"/>
        <dbReference type="Rhea" id="RHEA-COMP:14680"/>
        <dbReference type="ChEBI" id="CHEBI:15378"/>
        <dbReference type="ChEBI" id="CHEBI:29950"/>
        <dbReference type="ChEBI" id="CHEBI:57685"/>
        <dbReference type="ChEBI" id="CHEBI:64716"/>
        <dbReference type="ChEBI" id="CHEBI:140658"/>
        <dbReference type="EC" id="2.5.1.145"/>
    </reaction>
</comment>
<comment type="caution">
    <text evidence="9">The sequence shown here is derived from an EMBL/GenBank/DDBJ whole genome shotgun (WGS) entry which is preliminary data.</text>
</comment>
<dbReference type="EMBL" id="JAKNHJ010000004">
    <property type="protein sequence ID" value="MCG4617381.1"/>
    <property type="molecule type" value="Genomic_DNA"/>
</dbReference>
<keyword evidence="3 7" id="KW-0808">Transferase</keyword>
<feature type="transmembrane region" description="Helical" evidence="7">
    <location>
        <begin position="182"/>
        <end position="199"/>
    </location>
</feature>
<dbReference type="HAMAP" id="MF_01147">
    <property type="entry name" value="Lgt"/>
    <property type="match status" value="1"/>
</dbReference>
<evidence type="ECO:0000256" key="7">
    <source>
        <dbReference type="HAMAP-Rule" id="MF_01147"/>
    </source>
</evidence>
<evidence type="ECO:0000256" key="5">
    <source>
        <dbReference type="ARBA" id="ARBA00022989"/>
    </source>
</evidence>
<feature type="transmembrane region" description="Helical" evidence="7">
    <location>
        <begin position="208"/>
        <end position="225"/>
    </location>
</feature>
<protein>
    <recommendedName>
        <fullName evidence="7">Phosphatidylglycerol--prolipoprotein diacylglyceryl transferase</fullName>
        <ecNumber evidence="7">2.5.1.145</ecNumber>
    </recommendedName>
</protein>
<reference evidence="9" key="1">
    <citation type="submission" date="2022-01" db="EMBL/GenBank/DDBJ databases">
        <title>Collection of gut derived symbiotic bacterial strains cultured from healthy donors.</title>
        <authorList>
            <person name="Lin H."/>
            <person name="Kohout C."/>
            <person name="Waligurski E."/>
            <person name="Pamer E.G."/>
        </authorList>
    </citation>
    <scope>NUCLEOTIDE SEQUENCE</scope>
    <source>
        <strain evidence="9">DFI.7.46</strain>
    </source>
</reference>
<dbReference type="Proteomes" id="UP001200537">
    <property type="component" value="Unassembled WGS sequence"/>
</dbReference>
<evidence type="ECO:0000256" key="6">
    <source>
        <dbReference type="ARBA" id="ARBA00023136"/>
    </source>
</evidence>
<evidence type="ECO:0000313" key="9">
    <source>
        <dbReference type="EMBL" id="MCG4617381.1"/>
    </source>
</evidence>
<keyword evidence="6 7" id="KW-0472">Membrane</keyword>
<comment type="function">
    <text evidence="7">Catalyzes the transfer of the diacylglyceryl group from phosphatidylglycerol to the sulfhydryl group of the N-terminal cysteine of a prolipoprotein, the first step in the formation of mature lipoproteins.</text>
</comment>
<comment type="subcellular location">
    <subcellularLocation>
        <location evidence="7">Cell membrane</location>
        <topology evidence="7">Multi-pass membrane protein</topology>
    </subcellularLocation>
</comment>
<feature type="transmembrane region" description="Helical" evidence="7">
    <location>
        <begin position="52"/>
        <end position="72"/>
    </location>
</feature>
<evidence type="ECO:0000313" key="10">
    <source>
        <dbReference type="Proteomes" id="UP001200537"/>
    </source>
</evidence>
<organism evidence="9 10">
    <name type="scientific">Varibaculum cambriense</name>
    <dbReference type="NCBI Taxonomy" id="184870"/>
    <lineage>
        <taxon>Bacteria</taxon>
        <taxon>Bacillati</taxon>
        <taxon>Actinomycetota</taxon>
        <taxon>Actinomycetes</taxon>
        <taxon>Actinomycetales</taxon>
        <taxon>Actinomycetaceae</taxon>
        <taxon>Varibaculum</taxon>
    </lineage>
</organism>
<feature type="region of interest" description="Disordered" evidence="8">
    <location>
        <begin position="271"/>
        <end position="290"/>
    </location>
</feature>
<name>A0AAJ1BB87_9ACTO</name>
<keyword evidence="5 7" id="KW-1133">Transmembrane helix</keyword>
<dbReference type="Pfam" id="PF01790">
    <property type="entry name" value="LGT"/>
    <property type="match status" value="1"/>
</dbReference>
<proteinExistence type="inferred from homology"/>
<feature type="transmembrane region" description="Helical" evidence="7">
    <location>
        <begin position="92"/>
        <end position="115"/>
    </location>
</feature>
<dbReference type="AlphaFoldDB" id="A0AAJ1BB87"/>
<comment type="pathway">
    <text evidence="7">Protein modification; lipoprotein biosynthesis (diacylglyceryl transfer).</text>
</comment>
<evidence type="ECO:0000256" key="8">
    <source>
        <dbReference type="SAM" id="MobiDB-lite"/>
    </source>
</evidence>
<dbReference type="PANTHER" id="PTHR30589:SF0">
    <property type="entry name" value="PHOSPHATIDYLGLYCEROL--PROLIPOPROTEIN DIACYLGLYCERYL TRANSFERASE"/>
    <property type="match status" value="1"/>
</dbReference>
<accession>A0AAJ1BB87</accession>
<dbReference type="InterPro" id="IPR001640">
    <property type="entry name" value="Lgt"/>
</dbReference>
<dbReference type="EC" id="2.5.1.145" evidence="7"/>
<dbReference type="GO" id="GO:0005886">
    <property type="term" value="C:plasma membrane"/>
    <property type="evidence" value="ECO:0007669"/>
    <property type="project" value="UniProtKB-SubCell"/>
</dbReference>
<keyword evidence="2 7" id="KW-1003">Cell membrane</keyword>
<gene>
    <name evidence="7 9" type="primary">lgt</name>
    <name evidence="9" type="ORF">L0M99_02560</name>
</gene>
<feature type="transmembrane region" description="Helical" evidence="7">
    <location>
        <begin position="237"/>
        <end position="261"/>
    </location>
</feature>
<dbReference type="RefSeq" id="WP_238127629.1">
    <property type="nucleotide sequence ID" value="NZ_JAKNHJ010000004.1"/>
</dbReference>
<dbReference type="PANTHER" id="PTHR30589">
    <property type="entry name" value="PROLIPOPROTEIN DIACYLGLYCERYL TRANSFERASE"/>
    <property type="match status" value="1"/>
</dbReference>
<evidence type="ECO:0000256" key="2">
    <source>
        <dbReference type="ARBA" id="ARBA00022475"/>
    </source>
</evidence>
<feature type="transmembrane region" description="Helical" evidence="7">
    <location>
        <begin position="23"/>
        <end position="40"/>
    </location>
</feature>
<dbReference type="GO" id="GO:0042158">
    <property type="term" value="P:lipoprotein biosynthetic process"/>
    <property type="evidence" value="ECO:0007669"/>
    <property type="project" value="UniProtKB-UniRule"/>
</dbReference>
<sequence>MNPFFIPSPAQGVWYLGPIPLRAYALAILTGIFLACLWASRRYKARGGDPELIVDLAIWVVPIGIIGARIYHVLSKWQDYFGPTGDPKEIPLIWHGGLAIWGGVIAGTITACLVLRHRQLKIAPVADAIAPTILVGQIFGRLGNYFNQELFGRPTTLPWGLQIDLQHRPLGFEQYATFHPTFLYEMLWNLAAIGALLWIERRFRLRGGMMMGFYLCAYSLGRFWVENLRMDQANQFLGLRINAWTSVLMFILGVALAIWCYRQNFPRQQEANPQKDRKISPAGGDKSTSV</sequence>
<feature type="binding site" evidence="7">
    <location>
        <position position="141"/>
    </location>
    <ligand>
        <name>a 1,2-diacyl-sn-glycero-3-phospho-(1'-sn-glycerol)</name>
        <dbReference type="ChEBI" id="CHEBI:64716"/>
    </ligand>
</feature>
<feature type="transmembrane region" description="Helical" evidence="7">
    <location>
        <begin position="122"/>
        <end position="140"/>
    </location>
</feature>
<dbReference type="NCBIfam" id="TIGR00544">
    <property type="entry name" value="lgt"/>
    <property type="match status" value="1"/>
</dbReference>